<dbReference type="Proteomes" id="UP000446657">
    <property type="component" value="Unassembled WGS sequence"/>
</dbReference>
<reference evidence="1 2" key="1">
    <citation type="journal article" date="2019" name="Nat. Med.">
        <title>A library of human gut bacterial isolates paired with longitudinal multiomics data enables mechanistic microbiome research.</title>
        <authorList>
            <person name="Poyet M."/>
            <person name="Groussin M."/>
            <person name="Gibbons S.M."/>
            <person name="Avila-Pacheco J."/>
            <person name="Jiang X."/>
            <person name="Kearney S.M."/>
            <person name="Perrotta A.R."/>
            <person name="Berdy B."/>
            <person name="Zhao S."/>
            <person name="Lieberman T.D."/>
            <person name="Swanson P.K."/>
            <person name="Smith M."/>
            <person name="Roesemann S."/>
            <person name="Alexander J.E."/>
            <person name="Rich S.A."/>
            <person name="Livny J."/>
            <person name="Vlamakis H."/>
            <person name="Clish C."/>
            <person name="Bullock K."/>
            <person name="Deik A."/>
            <person name="Scott J."/>
            <person name="Pierce K.A."/>
            <person name="Xavier R.J."/>
            <person name="Alm E.J."/>
        </authorList>
    </citation>
    <scope>NUCLEOTIDE SEQUENCE [LARGE SCALE GENOMIC DNA]</scope>
    <source>
        <strain evidence="1 2">BIOML-A1</strain>
    </source>
</reference>
<dbReference type="RefSeq" id="WP_155175928.1">
    <property type="nucleotide sequence ID" value="NZ_WNAK01000026.1"/>
</dbReference>
<dbReference type="EMBL" id="WNAL01000008">
    <property type="protein sequence ID" value="MTR81153.1"/>
    <property type="molecule type" value="Genomic_DNA"/>
</dbReference>
<name>A0A844KMU1_9FIRM</name>
<evidence type="ECO:0000313" key="2">
    <source>
        <dbReference type="Proteomes" id="UP000446657"/>
    </source>
</evidence>
<dbReference type="AlphaFoldDB" id="A0A844KMU1"/>
<comment type="caution">
    <text evidence="1">The sequence shown here is derived from an EMBL/GenBank/DDBJ whole genome shotgun (WGS) entry which is preliminary data.</text>
</comment>
<accession>A0A844KMU1</accession>
<sequence>MIGLSNFHSYKPQYIEQEIWAKLITYNIMETVINYIVLETNDTKHAYKVNFTIAAHICICRVFFCLNMEKDKYDVMSLLPKKLIPVWNDLQYSRLQATHFWKTTIFHM</sequence>
<organism evidence="1 2">
    <name type="scientific">Roseburia faecis</name>
    <dbReference type="NCBI Taxonomy" id="301302"/>
    <lineage>
        <taxon>Bacteria</taxon>
        <taxon>Bacillati</taxon>
        <taxon>Bacillota</taxon>
        <taxon>Clostridia</taxon>
        <taxon>Lachnospirales</taxon>
        <taxon>Lachnospiraceae</taxon>
        <taxon>Roseburia</taxon>
    </lineage>
</organism>
<evidence type="ECO:0000313" key="1">
    <source>
        <dbReference type="EMBL" id="MTR81153.1"/>
    </source>
</evidence>
<protein>
    <submittedName>
        <fullName evidence="1">Uncharacterized protein</fullName>
    </submittedName>
</protein>
<proteinExistence type="predicted"/>
<gene>
    <name evidence="1" type="ORF">GMD30_05370</name>
</gene>